<accession>A0A1D1YZP7</accession>
<dbReference type="AlphaFoldDB" id="A0A1D1YZP7"/>
<feature type="chain" id="PRO_5008900608" evidence="1">
    <location>
        <begin position="22"/>
        <end position="173"/>
    </location>
</feature>
<sequence>MTRKFIISFLIILFVITFTNSLPMEENSISIIEEKPIDKRQTTDTGPFVAFADFEHYDPYDEIEEPVSGRITFTKISNNTIRLMGQCNTGFTDPDPNMYTIFIAERPMCSTYIKEFDLTPFLKYFINVPGTSAFQFDFVNKFTLPQIIGNFVIVKLGGTTIGVAPIYAVGGQQ</sequence>
<protein>
    <submittedName>
        <fullName evidence="2">Beta-(1--&gt;2)glucan export ATP-binding/permease protein NdvA</fullName>
    </submittedName>
</protein>
<name>A0A1D1YZP7_9ARAE</name>
<evidence type="ECO:0000256" key="1">
    <source>
        <dbReference type="SAM" id="SignalP"/>
    </source>
</evidence>
<feature type="signal peptide" evidence="1">
    <location>
        <begin position="1"/>
        <end position="21"/>
    </location>
</feature>
<dbReference type="EMBL" id="GDJX01007803">
    <property type="protein sequence ID" value="JAT60133.1"/>
    <property type="molecule type" value="Transcribed_RNA"/>
</dbReference>
<reference evidence="2" key="1">
    <citation type="submission" date="2015-07" db="EMBL/GenBank/DDBJ databases">
        <title>Transcriptome Assembly of Anthurium amnicola.</title>
        <authorList>
            <person name="Suzuki J."/>
        </authorList>
    </citation>
    <scope>NUCLEOTIDE SEQUENCE</scope>
</reference>
<gene>
    <name evidence="2" type="primary">ndvA_7</name>
    <name evidence="2" type="ORF">g.72344</name>
</gene>
<keyword evidence="1" id="KW-0732">Signal</keyword>
<keyword evidence="2" id="KW-0067">ATP-binding</keyword>
<evidence type="ECO:0000313" key="2">
    <source>
        <dbReference type="EMBL" id="JAT60133.1"/>
    </source>
</evidence>
<proteinExistence type="predicted"/>
<organism evidence="2">
    <name type="scientific">Anthurium amnicola</name>
    <dbReference type="NCBI Taxonomy" id="1678845"/>
    <lineage>
        <taxon>Eukaryota</taxon>
        <taxon>Viridiplantae</taxon>
        <taxon>Streptophyta</taxon>
        <taxon>Embryophyta</taxon>
        <taxon>Tracheophyta</taxon>
        <taxon>Spermatophyta</taxon>
        <taxon>Magnoliopsida</taxon>
        <taxon>Liliopsida</taxon>
        <taxon>Araceae</taxon>
        <taxon>Pothoideae</taxon>
        <taxon>Potheae</taxon>
        <taxon>Anthurium</taxon>
    </lineage>
</organism>
<dbReference type="GO" id="GO:0005524">
    <property type="term" value="F:ATP binding"/>
    <property type="evidence" value="ECO:0007669"/>
    <property type="project" value="UniProtKB-KW"/>
</dbReference>
<keyword evidence="2" id="KW-0547">Nucleotide-binding</keyword>